<organism evidence="2 3">
    <name type="scientific">Spirosoma liriopis</name>
    <dbReference type="NCBI Taxonomy" id="2937440"/>
    <lineage>
        <taxon>Bacteria</taxon>
        <taxon>Pseudomonadati</taxon>
        <taxon>Bacteroidota</taxon>
        <taxon>Cytophagia</taxon>
        <taxon>Cytophagales</taxon>
        <taxon>Cytophagaceae</taxon>
        <taxon>Spirosoma</taxon>
    </lineage>
</organism>
<dbReference type="EC" id="2.3.1.-" evidence="2"/>
<comment type="caution">
    <text evidence="2">The sequence shown here is derived from an EMBL/GenBank/DDBJ whole genome shotgun (WGS) entry which is preliminary data.</text>
</comment>
<evidence type="ECO:0000313" key="3">
    <source>
        <dbReference type="Proteomes" id="UP001202180"/>
    </source>
</evidence>
<feature type="domain" description="N-acetyltransferase" evidence="1">
    <location>
        <begin position="38"/>
        <end position="133"/>
    </location>
</feature>
<dbReference type="RefSeq" id="WP_232563714.1">
    <property type="nucleotide sequence ID" value="NZ_JALPRF010000009.1"/>
</dbReference>
<dbReference type="Gene3D" id="3.40.630.30">
    <property type="match status" value="1"/>
</dbReference>
<reference evidence="2 3" key="1">
    <citation type="submission" date="2022-04" db="EMBL/GenBank/DDBJ databases">
        <title>Spirosoma sp. strain RP8 genome sequencing and assembly.</title>
        <authorList>
            <person name="Jung Y."/>
        </authorList>
    </citation>
    <scope>NUCLEOTIDE SEQUENCE [LARGE SCALE GENOMIC DNA]</scope>
    <source>
        <strain evidence="2 3">RP8</strain>
    </source>
</reference>
<dbReference type="GO" id="GO:0016746">
    <property type="term" value="F:acyltransferase activity"/>
    <property type="evidence" value="ECO:0007669"/>
    <property type="project" value="UniProtKB-KW"/>
</dbReference>
<accession>A0ABT0HTK2</accession>
<dbReference type="Proteomes" id="UP001202180">
    <property type="component" value="Unassembled WGS sequence"/>
</dbReference>
<dbReference type="SUPFAM" id="SSF55729">
    <property type="entry name" value="Acyl-CoA N-acyltransferases (Nat)"/>
    <property type="match status" value="1"/>
</dbReference>
<dbReference type="EMBL" id="JALPRF010000009">
    <property type="protein sequence ID" value="MCK8495527.1"/>
    <property type="molecule type" value="Genomic_DNA"/>
</dbReference>
<dbReference type="Pfam" id="PF00583">
    <property type="entry name" value="Acetyltransf_1"/>
    <property type="match status" value="1"/>
</dbReference>
<name>A0ABT0HTK2_9BACT</name>
<keyword evidence="2" id="KW-0012">Acyltransferase</keyword>
<dbReference type="InterPro" id="IPR000182">
    <property type="entry name" value="GNAT_dom"/>
</dbReference>
<gene>
    <name evidence="2" type="ORF">M0L20_26920</name>
</gene>
<evidence type="ECO:0000313" key="2">
    <source>
        <dbReference type="EMBL" id="MCK8495527.1"/>
    </source>
</evidence>
<proteinExistence type="predicted"/>
<evidence type="ECO:0000259" key="1">
    <source>
        <dbReference type="Pfam" id="PF00583"/>
    </source>
</evidence>
<dbReference type="InterPro" id="IPR016181">
    <property type="entry name" value="Acyl_CoA_acyltransferase"/>
</dbReference>
<protein>
    <submittedName>
        <fullName evidence="2">GNAT family N-acetyltransferase</fullName>
        <ecNumber evidence="2">2.3.1.-</ecNumber>
    </submittedName>
</protein>
<keyword evidence="3" id="KW-1185">Reference proteome</keyword>
<sequence length="344" mass="39519">MLYRNADLTLLVSAHADEQAIALLQQTTYGTEGIRYQQTGQEAKLNRLNNPFFFHLYQHQTLIGLYCLDQRAVGFPDASISGYYGRYLAVHQNVQGRGYGQLLKTTAVNYVNQHVSTPHLFYSYIESRNTRSMAASIKENFTSIARLKTFMFRRFSPHKDTRFIQASLTDSSRNLQLVQRQYTDYGFQNFLNINYKNNYFALEEDGHLLVGVQANLIIWKLVHIPGKFGSFIHYVAPFLPGLRRFFNPARQSFVALEGVYIAEGQTQLLPVLLESVLAHFDVYTAMWQIDEKDPLINLLNSPKMGRFSQFQPGVTTHLMVKDLDRPSHIQLGKEPAYVSCFDYS</sequence>
<keyword evidence="2" id="KW-0808">Transferase</keyword>